<dbReference type="CDD" id="cd07521">
    <property type="entry name" value="HAD_FCP1-like"/>
    <property type="match status" value="1"/>
</dbReference>
<dbReference type="InterPro" id="IPR004274">
    <property type="entry name" value="FCP1_dom"/>
</dbReference>
<dbReference type="Gene3D" id="3.40.50.1000">
    <property type="entry name" value="HAD superfamily/HAD-like"/>
    <property type="match status" value="1"/>
</dbReference>
<sequence>MGNSKSKPTLGSYTVSSPTITRTWAAGLVNRKNVRDPVKDNRHMRRERKKRAIKRKKKLQLAPQFCTFSSLETFDISNPSLHFNMEKDDENSRRMSKSKKQSEPDVTPLDVPRDGDWRGQDKNTTEPETPMTPGTPPSPKTPSKANAWARAKGDEDDTDTIGSLCSKMEDLSGHVGMLPPPPRKSMKLITVVLDMDETLLHSEFETLNNSFRQSEDRKVVGDAKVPDMEFIMKLDGGARAERVRVFKRPGLDSFLEWLHEKFEIVVFTAAIPEYASPVLDFIDPKGRIAHRLYRSSTCTFNGQPYVKDISQLGRAMERVVLVDNNPLAMIACPDNAIPIASYFDEDGDRELQAMAKLLSELLLYPDVRPFLRKKFGFRKLVNAHFRRRRSSRA</sequence>
<gene>
    <name evidence="3" type="ORF">LSP00402_LOCUS850</name>
</gene>
<accession>A0A7S2X615</accession>
<dbReference type="FunFam" id="3.40.50.1000:FF:000093">
    <property type="entry name" value="NLI interacting factor-like phosphatase family protein"/>
    <property type="match status" value="1"/>
</dbReference>
<feature type="compositionally biased region" description="Basic and acidic residues" evidence="1">
    <location>
        <begin position="84"/>
        <end position="93"/>
    </location>
</feature>
<proteinExistence type="predicted"/>
<dbReference type="PROSITE" id="PS50969">
    <property type="entry name" value="FCP1"/>
    <property type="match status" value="1"/>
</dbReference>
<dbReference type="InterPro" id="IPR036412">
    <property type="entry name" value="HAD-like_sf"/>
</dbReference>
<dbReference type="InterPro" id="IPR023214">
    <property type="entry name" value="HAD_sf"/>
</dbReference>
<feature type="domain" description="FCP1 homology" evidence="2">
    <location>
        <begin position="184"/>
        <end position="361"/>
    </location>
</feature>
<name>A0A7S2X615_9EUKA</name>
<feature type="compositionally biased region" description="Basic residues" evidence="1">
    <location>
        <begin position="42"/>
        <end position="58"/>
    </location>
</feature>
<evidence type="ECO:0000259" key="2">
    <source>
        <dbReference type="PROSITE" id="PS50969"/>
    </source>
</evidence>
<feature type="compositionally biased region" description="Basic and acidic residues" evidence="1">
    <location>
        <begin position="111"/>
        <end position="125"/>
    </location>
</feature>
<dbReference type="AlphaFoldDB" id="A0A7S2X615"/>
<protein>
    <recommendedName>
        <fullName evidence="2">FCP1 homology domain-containing protein</fullName>
    </recommendedName>
</protein>
<dbReference type="SMART" id="SM00577">
    <property type="entry name" value="CPDc"/>
    <property type="match status" value="1"/>
</dbReference>
<dbReference type="SUPFAM" id="SSF56784">
    <property type="entry name" value="HAD-like"/>
    <property type="match status" value="1"/>
</dbReference>
<dbReference type="EMBL" id="HBHP01001320">
    <property type="protein sequence ID" value="CAD9745542.1"/>
    <property type="molecule type" value="Transcribed_RNA"/>
</dbReference>
<dbReference type="NCBIfam" id="TIGR02251">
    <property type="entry name" value="HIF-SF_euk"/>
    <property type="match status" value="1"/>
</dbReference>
<dbReference type="GO" id="GO:0016791">
    <property type="term" value="F:phosphatase activity"/>
    <property type="evidence" value="ECO:0007669"/>
    <property type="project" value="InterPro"/>
</dbReference>
<dbReference type="InterPro" id="IPR050365">
    <property type="entry name" value="TIM50"/>
</dbReference>
<evidence type="ECO:0000313" key="3">
    <source>
        <dbReference type="EMBL" id="CAD9745542.1"/>
    </source>
</evidence>
<dbReference type="InterPro" id="IPR011948">
    <property type="entry name" value="Dullard_phosphatase"/>
</dbReference>
<reference evidence="3" key="1">
    <citation type="submission" date="2021-01" db="EMBL/GenBank/DDBJ databases">
        <authorList>
            <person name="Corre E."/>
            <person name="Pelletier E."/>
            <person name="Niang G."/>
            <person name="Scheremetjew M."/>
            <person name="Finn R."/>
            <person name="Kale V."/>
            <person name="Holt S."/>
            <person name="Cochrane G."/>
            <person name="Meng A."/>
            <person name="Brown T."/>
            <person name="Cohen L."/>
        </authorList>
    </citation>
    <scope>NUCLEOTIDE SEQUENCE</scope>
    <source>
        <strain evidence="3">CCMP622</strain>
    </source>
</reference>
<organism evidence="3">
    <name type="scientific">Lotharella oceanica</name>
    <dbReference type="NCBI Taxonomy" id="641309"/>
    <lineage>
        <taxon>Eukaryota</taxon>
        <taxon>Sar</taxon>
        <taxon>Rhizaria</taxon>
        <taxon>Cercozoa</taxon>
        <taxon>Chlorarachniophyceae</taxon>
        <taxon>Lotharella</taxon>
    </lineage>
</organism>
<dbReference type="Pfam" id="PF03031">
    <property type="entry name" value="NIF"/>
    <property type="match status" value="1"/>
</dbReference>
<dbReference type="PANTHER" id="PTHR12210">
    <property type="entry name" value="DULLARD PROTEIN PHOSPHATASE"/>
    <property type="match status" value="1"/>
</dbReference>
<feature type="region of interest" description="Disordered" evidence="1">
    <location>
        <begin position="29"/>
        <end position="58"/>
    </location>
</feature>
<feature type="region of interest" description="Disordered" evidence="1">
    <location>
        <begin position="81"/>
        <end position="158"/>
    </location>
</feature>
<evidence type="ECO:0000256" key="1">
    <source>
        <dbReference type="SAM" id="MobiDB-lite"/>
    </source>
</evidence>